<comment type="caution">
    <text evidence="7">The sequence shown here is derived from an EMBL/GenBank/DDBJ whole genome shotgun (WGS) entry which is preliminary data.</text>
</comment>
<keyword evidence="2" id="KW-0285">Flavoprotein</keyword>
<dbReference type="GO" id="GO:0016491">
    <property type="term" value="F:oxidoreductase activity"/>
    <property type="evidence" value="ECO:0007669"/>
    <property type="project" value="UniProtKB-KW"/>
</dbReference>
<keyword evidence="8" id="KW-1185">Reference proteome</keyword>
<dbReference type="AlphaFoldDB" id="A0A9W8Z8U1"/>
<dbReference type="PANTHER" id="PTHR42973:SF34">
    <property type="entry name" value="FAD BINDING DOMAIN PROTEIN (AFU_ORTHOLOGUE AFUA_3G02770)"/>
    <property type="match status" value="1"/>
</dbReference>
<dbReference type="PANTHER" id="PTHR42973">
    <property type="entry name" value="BINDING OXIDOREDUCTASE, PUTATIVE (AFU_ORTHOLOGUE AFUA_1G17690)-RELATED"/>
    <property type="match status" value="1"/>
</dbReference>
<evidence type="ECO:0000259" key="6">
    <source>
        <dbReference type="PROSITE" id="PS51387"/>
    </source>
</evidence>
<protein>
    <recommendedName>
        <fullName evidence="6">FAD-binding PCMH-type domain-containing protein</fullName>
    </recommendedName>
</protein>
<reference evidence="7" key="1">
    <citation type="submission" date="2022-10" db="EMBL/GenBank/DDBJ databases">
        <title>Tapping the CABI collections for fungal endophytes: first genome assemblies for Collariella, Neodidymelliopsis, Ascochyta clinopodiicola, Didymella pomorum, Didymosphaeria variabile, Neocosmospora piperis and Neocucurbitaria cava.</title>
        <authorList>
            <person name="Hill R."/>
        </authorList>
    </citation>
    <scope>NUCLEOTIDE SEQUENCE</scope>
    <source>
        <strain evidence="7">IMI 355091</strain>
    </source>
</reference>
<sequence>MKLFTITAIAALTASGVVRDLFETPDFNVTEALVEQGVNLTALPELAGLAERSSDLACSIACRSINILLGFEVLFEESTRYTTFTGAYRSAQQADVNPYCIFKPSSAKQVSTAVLVSRLTRCPFAVKGGGHAAFEGASSIGGGITIALEELNEIKVTADKQSVDVGPGNGWGQFYSELEKNGVAVVGGRVSDVGVSGLTLGGGISFFANMRGWACDNVESYELVTASGLIITITQKLYPDLYCGGGNNFGIMTKFQLHTFPTGRMWGGGKLVANSEFERALDATYKFGLTGSVNDNKGSQFISFANQAGNGPLAQAFMTYAEPIETLPSMFKDWSNISLVQDTTGPGSLPELVDLLSEGIPDGVCETYWDVTFELDRSPFSFLVKTFYELLPDVVDAENLLPTISIQLLTIPQPQQMQKNGGNALGISPADGPMFIMNLGNMWTNPTDDDRIFKFNNDIITKVQAEAAKKGLNND</sequence>
<feature type="signal peptide" evidence="5">
    <location>
        <begin position="1"/>
        <end position="19"/>
    </location>
</feature>
<organism evidence="7 8">
    <name type="scientific">Didymella pomorum</name>
    <dbReference type="NCBI Taxonomy" id="749634"/>
    <lineage>
        <taxon>Eukaryota</taxon>
        <taxon>Fungi</taxon>
        <taxon>Dikarya</taxon>
        <taxon>Ascomycota</taxon>
        <taxon>Pezizomycotina</taxon>
        <taxon>Dothideomycetes</taxon>
        <taxon>Pleosporomycetidae</taxon>
        <taxon>Pleosporales</taxon>
        <taxon>Pleosporineae</taxon>
        <taxon>Didymellaceae</taxon>
        <taxon>Didymella</taxon>
    </lineage>
</organism>
<dbReference type="InterPro" id="IPR016166">
    <property type="entry name" value="FAD-bd_PCMH"/>
</dbReference>
<dbReference type="InterPro" id="IPR016169">
    <property type="entry name" value="FAD-bd_PCMH_sub2"/>
</dbReference>
<evidence type="ECO:0000256" key="5">
    <source>
        <dbReference type="SAM" id="SignalP"/>
    </source>
</evidence>
<evidence type="ECO:0000256" key="2">
    <source>
        <dbReference type="ARBA" id="ARBA00022630"/>
    </source>
</evidence>
<feature type="domain" description="FAD-binding PCMH-type" evidence="6">
    <location>
        <begin position="94"/>
        <end position="262"/>
    </location>
</feature>
<dbReference type="Proteomes" id="UP001140510">
    <property type="component" value="Unassembled WGS sequence"/>
</dbReference>
<keyword evidence="3" id="KW-0274">FAD</keyword>
<evidence type="ECO:0000313" key="8">
    <source>
        <dbReference type="Proteomes" id="UP001140510"/>
    </source>
</evidence>
<dbReference type="EMBL" id="JAPEVA010000090">
    <property type="protein sequence ID" value="KAJ4400379.1"/>
    <property type="molecule type" value="Genomic_DNA"/>
</dbReference>
<dbReference type="SUPFAM" id="SSF56176">
    <property type="entry name" value="FAD-binding/transporter-associated domain-like"/>
    <property type="match status" value="1"/>
</dbReference>
<evidence type="ECO:0000256" key="3">
    <source>
        <dbReference type="ARBA" id="ARBA00022827"/>
    </source>
</evidence>
<dbReference type="InterPro" id="IPR006094">
    <property type="entry name" value="Oxid_FAD_bind_N"/>
</dbReference>
<dbReference type="InterPro" id="IPR036318">
    <property type="entry name" value="FAD-bd_PCMH-like_sf"/>
</dbReference>
<keyword evidence="4" id="KW-0560">Oxidoreductase</keyword>
<accession>A0A9W8Z8U1</accession>
<evidence type="ECO:0000256" key="4">
    <source>
        <dbReference type="ARBA" id="ARBA00023002"/>
    </source>
</evidence>
<dbReference type="OrthoDB" id="2151789at2759"/>
<dbReference type="Gene3D" id="3.30.465.10">
    <property type="match status" value="1"/>
</dbReference>
<dbReference type="GO" id="GO:0071949">
    <property type="term" value="F:FAD binding"/>
    <property type="evidence" value="ECO:0007669"/>
    <property type="project" value="InterPro"/>
</dbReference>
<dbReference type="Pfam" id="PF01565">
    <property type="entry name" value="FAD_binding_4"/>
    <property type="match status" value="1"/>
</dbReference>
<evidence type="ECO:0000256" key="1">
    <source>
        <dbReference type="ARBA" id="ARBA00005466"/>
    </source>
</evidence>
<name>A0A9W8Z8U1_9PLEO</name>
<comment type="similarity">
    <text evidence="1">Belongs to the oxygen-dependent FAD-linked oxidoreductase family.</text>
</comment>
<proteinExistence type="inferred from homology"/>
<dbReference type="PROSITE" id="PS51387">
    <property type="entry name" value="FAD_PCMH"/>
    <property type="match status" value="1"/>
</dbReference>
<evidence type="ECO:0000313" key="7">
    <source>
        <dbReference type="EMBL" id="KAJ4400379.1"/>
    </source>
</evidence>
<feature type="chain" id="PRO_5040751562" description="FAD-binding PCMH-type domain-containing protein" evidence="5">
    <location>
        <begin position="20"/>
        <end position="475"/>
    </location>
</feature>
<dbReference type="InterPro" id="IPR050416">
    <property type="entry name" value="FAD-linked_Oxidoreductase"/>
</dbReference>
<keyword evidence="5" id="KW-0732">Signal</keyword>
<gene>
    <name evidence="7" type="ORF">N0V91_008735</name>
</gene>